<keyword evidence="1 7" id="KW-1003">Cell membrane</keyword>
<dbReference type="RefSeq" id="WP_229727410.1">
    <property type="nucleotide sequence ID" value="NZ_BMOK01000001.1"/>
</dbReference>
<dbReference type="Gene3D" id="3.30.1490.480">
    <property type="entry name" value="Endolytic murein transglycosylase"/>
    <property type="match status" value="1"/>
</dbReference>
<evidence type="ECO:0000256" key="6">
    <source>
        <dbReference type="ARBA" id="ARBA00023316"/>
    </source>
</evidence>
<keyword evidence="2 7" id="KW-0812">Transmembrane</keyword>
<dbReference type="PANTHER" id="PTHR30518">
    <property type="entry name" value="ENDOLYTIC MUREIN TRANSGLYCOSYLASE"/>
    <property type="match status" value="1"/>
</dbReference>
<dbReference type="GO" id="GO:0009252">
    <property type="term" value="P:peptidoglycan biosynthetic process"/>
    <property type="evidence" value="ECO:0007669"/>
    <property type="project" value="UniProtKB-UniRule"/>
</dbReference>
<dbReference type="GO" id="GO:0008932">
    <property type="term" value="F:lytic endotransglycosylase activity"/>
    <property type="evidence" value="ECO:0007669"/>
    <property type="project" value="UniProtKB-UniRule"/>
</dbReference>
<dbReference type="HAMAP" id="MF_02065">
    <property type="entry name" value="MltG"/>
    <property type="match status" value="1"/>
</dbReference>
<evidence type="ECO:0000256" key="1">
    <source>
        <dbReference type="ARBA" id="ARBA00022475"/>
    </source>
</evidence>
<dbReference type="GO" id="GO:0005886">
    <property type="term" value="C:plasma membrane"/>
    <property type="evidence" value="ECO:0007669"/>
    <property type="project" value="UniProtKB-SubCell"/>
</dbReference>
<comment type="subcellular location">
    <subcellularLocation>
        <location evidence="7">Cell membrane</location>
        <topology evidence="7">Single-pass membrane protein</topology>
    </subcellularLocation>
</comment>
<dbReference type="AlphaFoldDB" id="A0A917RXT0"/>
<feature type="site" description="Important for catalytic activity" evidence="7">
    <location>
        <position position="244"/>
    </location>
</feature>
<comment type="caution">
    <text evidence="8">The sequence shown here is derived from an EMBL/GenBank/DDBJ whole genome shotgun (WGS) entry which is preliminary data.</text>
</comment>
<name>A0A917RXT0_9BACL</name>
<dbReference type="GO" id="GO:0071555">
    <property type="term" value="P:cell wall organization"/>
    <property type="evidence" value="ECO:0007669"/>
    <property type="project" value="UniProtKB-KW"/>
</dbReference>
<dbReference type="Proteomes" id="UP000654670">
    <property type="component" value="Unassembled WGS sequence"/>
</dbReference>
<evidence type="ECO:0000313" key="8">
    <source>
        <dbReference type="EMBL" id="GGL40706.1"/>
    </source>
</evidence>
<dbReference type="NCBIfam" id="TIGR00247">
    <property type="entry name" value="endolytic transglycosylase MltG"/>
    <property type="match status" value="1"/>
</dbReference>
<proteinExistence type="inferred from homology"/>
<feature type="transmembrane region" description="Helical" evidence="7">
    <location>
        <begin position="12"/>
        <end position="34"/>
    </location>
</feature>
<evidence type="ECO:0000256" key="7">
    <source>
        <dbReference type="HAMAP-Rule" id="MF_02065"/>
    </source>
</evidence>
<organism evidence="8 9">
    <name type="scientific">Sporolactobacillus putidus</name>
    <dbReference type="NCBI Taxonomy" id="492735"/>
    <lineage>
        <taxon>Bacteria</taxon>
        <taxon>Bacillati</taxon>
        <taxon>Bacillota</taxon>
        <taxon>Bacilli</taxon>
        <taxon>Bacillales</taxon>
        <taxon>Sporolactobacillaceae</taxon>
        <taxon>Sporolactobacillus</taxon>
    </lineage>
</organism>
<evidence type="ECO:0000313" key="9">
    <source>
        <dbReference type="Proteomes" id="UP000654670"/>
    </source>
</evidence>
<dbReference type="EC" id="4.2.2.29" evidence="7"/>
<protein>
    <recommendedName>
        <fullName evidence="7">Endolytic murein transglycosylase</fullName>
        <ecNumber evidence="7">4.2.2.29</ecNumber>
    </recommendedName>
    <alternativeName>
        <fullName evidence="7">Peptidoglycan lytic transglycosylase</fullName>
    </alternativeName>
    <alternativeName>
        <fullName evidence="7">Peptidoglycan polymerization terminase</fullName>
    </alternativeName>
</protein>
<dbReference type="InterPro" id="IPR003770">
    <property type="entry name" value="MLTG-like"/>
</dbReference>
<dbReference type="PANTHER" id="PTHR30518:SF2">
    <property type="entry name" value="ENDOLYTIC MUREIN TRANSGLYCOSYLASE"/>
    <property type="match status" value="1"/>
</dbReference>
<evidence type="ECO:0000256" key="3">
    <source>
        <dbReference type="ARBA" id="ARBA00022989"/>
    </source>
</evidence>
<evidence type="ECO:0000256" key="2">
    <source>
        <dbReference type="ARBA" id="ARBA00022692"/>
    </source>
</evidence>
<sequence>MKLRNSRWRLIIMIAGSAIVLLGFSVWGLSNYYAGLLKPVDPQNNQAVTITIPAGSSLKDVGQVLEKKGLIRKTWAFEFYARWKHLNQYQSGTYTFNRTMSVDRLMNDLEKGNHNRVIFLVDVRQGMWVSEIASQMARASGLSTQDILNKLKDPAYVRAHYMKQYPFLTNQIFAKGVFYPLEGYLAPGVYQFTKGKNSPTLDQMVDQMLDKTGQTVARFSKEINSNSLGSLHNILTMASLVEQEAPDAKDRQKIAGVFYNRLAKNMKLQTDPSVAYGQQKRIQQYTINELTTDTPYNTYTRTGLVVGPIGSPSVDAIQAVLEPVRSDNYYFYARPNGQIFYSKTYAEHQAIVAKYSHEWAKQS</sequence>
<accession>A0A917RXT0</accession>
<comment type="similarity">
    <text evidence="7">Belongs to the transglycosylase MltG family.</text>
</comment>
<evidence type="ECO:0000256" key="5">
    <source>
        <dbReference type="ARBA" id="ARBA00023239"/>
    </source>
</evidence>
<comment type="function">
    <text evidence="7">Functions as a peptidoglycan terminase that cleaves nascent peptidoglycan strands endolytically to terminate their elongation.</text>
</comment>
<gene>
    <name evidence="8" type="primary">pabC</name>
    <name evidence="7" type="synonym">mltG</name>
    <name evidence="8" type="ORF">GCM10007968_00800</name>
</gene>
<keyword evidence="4 7" id="KW-0472">Membrane</keyword>
<dbReference type="Pfam" id="PF02618">
    <property type="entry name" value="YceG"/>
    <property type="match status" value="1"/>
</dbReference>
<keyword evidence="3 7" id="KW-1133">Transmembrane helix</keyword>
<evidence type="ECO:0000256" key="4">
    <source>
        <dbReference type="ARBA" id="ARBA00023136"/>
    </source>
</evidence>
<keyword evidence="6 7" id="KW-0961">Cell wall biogenesis/degradation</keyword>
<dbReference type="EMBL" id="BMOK01000001">
    <property type="protein sequence ID" value="GGL40706.1"/>
    <property type="molecule type" value="Genomic_DNA"/>
</dbReference>
<keyword evidence="9" id="KW-1185">Reference proteome</keyword>
<keyword evidence="5 7" id="KW-0456">Lyase</keyword>
<comment type="catalytic activity">
    <reaction evidence="7">
        <text>a peptidoglycan chain = a peptidoglycan chain with N-acetyl-1,6-anhydromuramyl-[peptide] at the reducing end + a peptidoglycan chain with N-acetylglucosamine at the non-reducing end.</text>
        <dbReference type="EC" id="4.2.2.29"/>
    </reaction>
</comment>
<reference evidence="8" key="2">
    <citation type="submission" date="2020-09" db="EMBL/GenBank/DDBJ databases">
        <authorList>
            <person name="Sun Q."/>
            <person name="Ohkuma M."/>
        </authorList>
    </citation>
    <scope>NUCLEOTIDE SEQUENCE</scope>
    <source>
        <strain evidence="8">JCM 15325</strain>
    </source>
</reference>
<reference evidence="8" key="1">
    <citation type="journal article" date="2014" name="Int. J. Syst. Evol. Microbiol.">
        <title>Complete genome sequence of Corynebacterium casei LMG S-19264T (=DSM 44701T), isolated from a smear-ripened cheese.</title>
        <authorList>
            <consortium name="US DOE Joint Genome Institute (JGI-PGF)"/>
            <person name="Walter F."/>
            <person name="Albersmeier A."/>
            <person name="Kalinowski J."/>
            <person name="Ruckert C."/>
        </authorList>
    </citation>
    <scope>NUCLEOTIDE SEQUENCE</scope>
    <source>
        <strain evidence="8">JCM 15325</strain>
    </source>
</reference>